<feature type="domain" description="Core-binding (CB)" evidence="7">
    <location>
        <begin position="76"/>
        <end position="158"/>
    </location>
</feature>
<evidence type="ECO:0000256" key="2">
    <source>
        <dbReference type="ARBA" id="ARBA00022908"/>
    </source>
</evidence>
<evidence type="ECO:0008006" key="10">
    <source>
        <dbReference type="Google" id="ProtNLM"/>
    </source>
</evidence>
<reference evidence="8" key="1">
    <citation type="submission" date="2020-10" db="EMBL/GenBank/DDBJ databases">
        <title>Phylogeny of dyella-like bacteria.</title>
        <authorList>
            <person name="Fu J."/>
        </authorList>
    </citation>
    <scope>NUCLEOTIDE SEQUENCE</scope>
    <source>
        <strain evidence="8">DHOC52</strain>
    </source>
</reference>
<evidence type="ECO:0000256" key="5">
    <source>
        <dbReference type="PROSITE-ProRule" id="PRU01248"/>
    </source>
</evidence>
<evidence type="ECO:0000256" key="3">
    <source>
        <dbReference type="ARBA" id="ARBA00023125"/>
    </source>
</evidence>
<protein>
    <recommendedName>
        <fullName evidence="10">Site-specific recombinase XerD</fullName>
    </recommendedName>
</protein>
<keyword evidence="9" id="KW-1185">Reference proteome</keyword>
<dbReference type="Proteomes" id="UP001430149">
    <property type="component" value="Unassembled WGS sequence"/>
</dbReference>
<evidence type="ECO:0000256" key="4">
    <source>
        <dbReference type="ARBA" id="ARBA00023172"/>
    </source>
</evidence>
<name>A0ABS2K697_9GAMM</name>
<accession>A0ABS2K697</accession>
<dbReference type="SUPFAM" id="SSF56349">
    <property type="entry name" value="DNA breaking-rejoining enzymes"/>
    <property type="match status" value="1"/>
</dbReference>
<dbReference type="PROSITE" id="PS51900">
    <property type="entry name" value="CB"/>
    <property type="match status" value="1"/>
</dbReference>
<organism evidence="8 9">
    <name type="scientific">Dyella flava</name>
    <dbReference type="NCBI Taxonomy" id="1920170"/>
    <lineage>
        <taxon>Bacteria</taxon>
        <taxon>Pseudomonadati</taxon>
        <taxon>Pseudomonadota</taxon>
        <taxon>Gammaproteobacteria</taxon>
        <taxon>Lysobacterales</taxon>
        <taxon>Rhodanobacteraceae</taxon>
        <taxon>Dyella</taxon>
    </lineage>
</organism>
<keyword evidence="2" id="KW-0229">DNA integration</keyword>
<keyword evidence="3 5" id="KW-0238">DNA-binding</keyword>
<feature type="domain" description="Tyr recombinase" evidence="6">
    <location>
        <begin position="187"/>
        <end position="387"/>
    </location>
</feature>
<evidence type="ECO:0000256" key="1">
    <source>
        <dbReference type="ARBA" id="ARBA00008857"/>
    </source>
</evidence>
<evidence type="ECO:0000313" key="8">
    <source>
        <dbReference type="EMBL" id="MBM7126704.1"/>
    </source>
</evidence>
<dbReference type="InterPro" id="IPR044068">
    <property type="entry name" value="CB"/>
</dbReference>
<sequence length="405" mass="45361">MARIGPPSVAELLQGFQQRTSRKYEIDLANGVLKANDQDDHDRAMEALDRLGRLRGAMPGQAKQKAASPATQSVGLTLEKAIQNYSEIEAPGLKADTWDGRQRALKTFVESFGARTPVASITRPMAAEWAGELVRKGVAKRTAVNYVSNVAQLFAFLVQQGHLTENVVKGVMVMKKREKAQRRAEGHQWEAFDTDQLKRIYSPENLALMTKVHPCWAALLGLYSGARVGEIAQIYLRDIVQEQGIWCIRLTVESDGQSVKTEGSKRLVPLHPDILDLGFIDYVEKLRSEGAERLFPDVNLEGKAGKGSVISKSFTYHLKRSEVSVIPRRQNGRVGFHSLRKSVIQSLQGTQVSDEQRRAFVGHEQSDDVHTTSYMRPWTAELSSLWAGLKWAEWLRIAELRELLC</sequence>
<comment type="caution">
    <text evidence="8">The sequence shown here is derived from an EMBL/GenBank/DDBJ whole genome shotgun (WGS) entry which is preliminary data.</text>
</comment>
<dbReference type="Gene3D" id="1.10.150.130">
    <property type="match status" value="1"/>
</dbReference>
<dbReference type="RefSeq" id="WP_204683231.1">
    <property type="nucleotide sequence ID" value="NZ_BSNR01000004.1"/>
</dbReference>
<dbReference type="Gene3D" id="1.10.443.10">
    <property type="entry name" value="Intergrase catalytic core"/>
    <property type="match status" value="1"/>
</dbReference>
<proteinExistence type="inferred from homology"/>
<dbReference type="CDD" id="cd01184">
    <property type="entry name" value="INT_C_like_1"/>
    <property type="match status" value="1"/>
</dbReference>
<dbReference type="InterPro" id="IPR050090">
    <property type="entry name" value="Tyrosine_recombinase_XerCD"/>
</dbReference>
<keyword evidence="4" id="KW-0233">DNA recombination</keyword>
<comment type="similarity">
    <text evidence="1">Belongs to the 'phage' integrase family.</text>
</comment>
<evidence type="ECO:0000259" key="7">
    <source>
        <dbReference type="PROSITE" id="PS51900"/>
    </source>
</evidence>
<dbReference type="PANTHER" id="PTHR30349:SF41">
    <property type="entry name" value="INTEGRASE_RECOMBINASE PROTEIN MJ0367-RELATED"/>
    <property type="match status" value="1"/>
</dbReference>
<dbReference type="PANTHER" id="PTHR30349">
    <property type="entry name" value="PHAGE INTEGRASE-RELATED"/>
    <property type="match status" value="1"/>
</dbReference>
<dbReference type="InterPro" id="IPR011010">
    <property type="entry name" value="DNA_brk_join_enz"/>
</dbReference>
<dbReference type="InterPro" id="IPR002104">
    <property type="entry name" value="Integrase_catalytic"/>
</dbReference>
<gene>
    <name evidence="8" type="ORF">ISP19_15090</name>
</gene>
<dbReference type="InterPro" id="IPR013762">
    <property type="entry name" value="Integrase-like_cat_sf"/>
</dbReference>
<dbReference type="InterPro" id="IPR010998">
    <property type="entry name" value="Integrase_recombinase_N"/>
</dbReference>
<dbReference type="PROSITE" id="PS51898">
    <property type="entry name" value="TYR_RECOMBINASE"/>
    <property type="match status" value="1"/>
</dbReference>
<evidence type="ECO:0000259" key="6">
    <source>
        <dbReference type="PROSITE" id="PS51898"/>
    </source>
</evidence>
<dbReference type="EMBL" id="JADIKE010000037">
    <property type="protein sequence ID" value="MBM7126704.1"/>
    <property type="molecule type" value="Genomic_DNA"/>
</dbReference>
<evidence type="ECO:0000313" key="9">
    <source>
        <dbReference type="Proteomes" id="UP001430149"/>
    </source>
</evidence>